<dbReference type="HOGENOM" id="CLU_039161_0_1_3"/>
<keyword evidence="2" id="KW-0680">Restriction system</keyword>
<dbReference type="Pfam" id="PF01420">
    <property type="entry name" value="Methylase_S"/>
    <property type="match status" value="2"/>
</dbReference>
<dbReference type="Gene3D" id="3.90.220.20">
    <property type="entry name" value="DNA methylase specificity domains"/>
    <property type="match status" value="2"/>
</dbReference>
<evidence type="ECO:0000313" key="5">
    <source>
        <dbReference type="EMBL" id="CCI24154.1"/>
    </source>
</evidence>
<evidence type="ECO:0000256" key="3">
    <source>
        <dbReference type="ARBA" id="ARBA00023125"/>
    </source>
</evidence>
<comment type="caution">
    <text evidence="5">The sequence shown here is derived from an EMBL/GenBank/DDBJ whole genome shotgun (WGS) entry which is preliminary data.</text>
</comment>
<evidence type="ECO:0000256" key="2">
    <source>
        <dbReference type="ARBA" id="ARBA00022747"/>
    </source>
</evidence>
<dbReference type="EMBL" id="CAIN01000154">
    <property type="protein sequence ID" value="CCI24154.1"/>
    <property type="molecule type" value="Genomic_DNA"/>
</dbReference>
<dbReference type="GO" id="GO:0009307">
    <property type="term" value="P:DNA restriction-modification system"/>
    <property type="evidence" value="ECO:0007669"/>
    <property type="project" value="UniProtKB-KW"/>
</dbReference>
<dbReference type="SUPFAM" id="SSF116734">
    <property type="entry name" value="DNA methylase specificity domain"/>
    <property type="match status" value="2"/>
</dbReference>
<dbReference type="RefSeq" id="WP_002793360.1">
    <property type="nucleotide sequence ID" value="NZ_HE973588.1"/>
</dbReference>
<proteinExistence type="inferred from homology"/>
<evidence type="ECO:0000259" key="4">
    <source>
        <dbReference type="Pfam" id="PF01420"/>
    </source>
</evidence>
<feature type="domain" description="Type I restriction modification DNA specificity" evidence="4">
    <location>
        <begin position="2"/>
        <end position="156"/>
    </location>
</feature>
<evidence type="ECO:0000256" key="1">
    <source>
        <dbReference type="ARBA" id="ARBA00010923"/>
    </source>
</evidence>
<evidence type="ECO:0000313" key="6">
    <source>
        <dbReference type="Proteomes" id="UP000005291"/>
    </source>
</evidence>
<organism evidence="5 6">
    <name type="scientific">Microcystis aeruginosa PCC 9808</name>
    <dbReference type="NCBI Taxonomy" id="1160284"/>
    <lineage>
        <taxon>Bacteria</taxon>
        <taxon>Bacillati</taxon>
        <taxon>Cyanobacteriota</taxon>
        <taxon>Cyanophyceae</taxon>
        <taxon>Oscillatoriophycideae</taxon>
        <taxon>Chroococcales</taxon>
        <taxon>Microcystaceae</taxon>
        <taxon>Microcystis</taxon>
    </lineage>
</organism>
<dbReference type="InterPro" id="IPR044946">
    <property type="entry name" value="Restrct_endonuc_typeI_TRD_sf"/>
</dbReference>
<sequence>MEWGVFNLEELFGKSTRGKRLKSEDRISGTLPFVTAGEKDEGISAFIGNDVTVFSENTITIDMFGSAKYRNYKYGCDDHIAVVHTEKLPKPVAIFITSAIHKKSYTGEFHYGRNFYAKDADTLNISLPTNNGKIDFDFMESFIAELEAERIAELEAYLLATGLKDYTLTDEEQQVLDDFENIKWGTFNLEKLFGKSTRGKRLKSADRISGNLPFVTAGETDEGISAFIGNDVNIFPKNTTTIDMFGSAKYRNYRYGGDDHIAVVHTEKLPKLASIFVTTAIHKSSYNGQFNYGRNFYAKDADELNISLPIQNNQPNYAIMETFISAIQKLFIKEVVLYADRKIAAIKTVVNK</sequence>
<feature type="domain" description="Type I restriction modification DNA specificity" evidence="4">
    <location>
        <begin position="182"/>
        <end position="329"/>
    </location>
</feature>
<dbReference type="InterPro" id="IPR000055">
    <property type="entry name" value="Restrct_endonuc_typeI_TRD"/>
</dbReference>
<accession>I4HQ30</accession>
<protein>
    <recommendedName>
        <fullName evidence="4">Type I restriction modification DNA specificity domain-containing protein</fullName>
    </recommendedName>
</protein>
<reference evidence="5 6" key="1">
    <citation type="submission" date="2012-04" db="EMBL/GenBank/DDBJ databases">
        <authorList>
            <person name="Genoscope - CEA"/>
        </authorList>
    </citation>
    <scope>NUCLEOTIDE SEQUENCE [LARGE SCALE GENOMIC DNA]</scope>
    <source>
        <strain evidence="5 6">9808</strain>
    </source>
</reference>
<gene>
    <name evidence="5" type="ORF">MICAG_2370002</name>
</gene>
<dbReference type="GO" id="GO:0003677">
    <property type="term" value="F:DNA binding"/>
    <property type="evidence" value="ECO:0007669"/>
    <property type="project" value="UniProtKB-KW"/>
</dbReference>
<name>I4HQ30_MICAE</name>
<dbReference type="AlphaFoldDB" id="I4HQ30"/>
<comment type="similarity">
    <text evidence="1">Belongs to the type-I restriction system S methylase family.</text>
</comment>
<dbReference type="Proteomes" id="UP000005291">
    <property type="component" value="Unassembled WGS sequence"/>
</dbReference>
<keyword evidence="3" id="KW-0238">DNA-binding</keyword>